<proteinExistence type="predicted"/>
<reference evidence="1 2" key="1">
    <citation type="journal article" date="2007" name="Nature">
        <title>Evolution of genes and genomes on the Drosophila phylogeny.</title>
        <authorList>
            <consortium name="Drosophila 12 Genomes Consortium"/>
            <person name="Clark A.G."/>
            <person name="Eisen M.B."/>
            <person name="Smith D.R."/>
            <person name="Bergman C.M."/>
            <person name="Oliver B."/>
            <person name="Markow T.A."/>
            <person name="Kaufman T.C."/>
            <person name="Kellis M."/>
            <person name="Gelbart W."/>
            <person name="Iyer V.N."/>
            <person name="Pollard D.A."/>
            <person name="Sackton T.B."/>
            <person name="Larracuente A.M."/>
            <person name="Singh N.D."/>
            <person name="Abad J.P."/>
            <person name="Abt D.N."/>
            <person name="Adryan B."/>
            <person name="Aguade M."/>
            <person name="Akashi H."/>
            <person name="Anderson W.W."/>
            <person name="Aquadro C.F."/>
            <person name="Ardell D.H."/>
            <person name="Arguello R."/>
            <person name="Artieri C.G."/>
            <person name="Barbash D.A."/>
            <person name="Barker D."/>
            <person name="Barsanti P."/>
            <person name="Batterham P."/>
            <person name="Batzoglou S."/>
            <person name="Begun D."/>
            <person name="Bhutkar A."/>
            <person name="Blanco E."/>
            <person name="Bosak S.A."/>
            <person name="Bradley R.K."/>
            <person name="Brand A.D."/>
            <person name="Brent M.R."/>
            <person name="Brooks A.N."/>
            <person name="Brown R.H."/>
            <person name="Butlin R.K."/>
            <person name="Caggese C."/>
            <person name="Calvi B.R."/>
            <person name="Bernardo de Carvalho A."/>
            <person name="Caspi A."/>
            <person name="Castrezana S."/>
            <person name="Celniker S.E."/>
            <person name="Chang J.L."/>
            <person name="Chapple C."/>
            <person name="Chatterji S."/>
            <person name="Chinwalla A."/>
            <person name="Civetta A."/>
            <person name="Clifton S.W."/>
            <person name="Comeron J.M."/>
            <person name="Costello J.C."/>
            <person name="Coyne J.A."/>
            <person name="Daub J."/>
            <person name="David R.G."/>
            <person name="Delcher A.L."/>
            <person name="Delehaunty K."/>
            <person name="Do C.B."/>
            <person name="Ebling H."/>
            <person name="Edwards K."/>
            <person name="Eickbush T."/>
            <person name="Evans J.D."/>
            <person name="Filipski A."/>
            <person name="Findeiss S."/>
            <person name="Freyhult E."/>
            <person name="Fulton L."/>
            <person name="Fulton R."/>
            <person name="Garcia A.C."/>
            <person name="Gardiner A."/>
            <person name="Garfield D.A."/>
            <person name="Garvin B.E."/>
            <person name="Gibson G."/>
            <person name="Gilbert D."/>
            <person name="Gnerre S."/>
            <person name="Godfrey J."/>
            <person name="Good R."/>
            <person name="Gotea V."/>
            <person name="Gravely B."/>
            <person name="Greenberg A.J."/>
            <person name="Griffiths-Jones S."/>
            <person name="Gross S."/>
            <person name="Guigo R."/>
            <person name="Gustafson E.A."/>
            <person name="Haerty W."/>
            <person name="Hahn M.W."/>
            <person name="Halligan D.L."/>
            <person name="Halpern A.L."/>
            <person name="Halter G.M."/>
            <person name="Han M.V."/>
            <person name="Heger A."/>
            <person name="Hillier L."/>
            <person name="Hinrichs A.S."/>
            <person name="Holmes I."/>
            <person name="Hoskins R.A."/>
            <person name="Hubisz M.J."/>
            <person name="Hultmark D."/>
            <person name="Huntley M.A."/>
            <person name="Jaffe D.B."/>
            <person name="Jagadeeshan S."/>
            <person name="Jeck W.R."/>
            <person name="Johnson J."/>
            <person name="Jones C.D."/>
            <person name="Jordan W.C."/>
            <person name="Karpen G.H."/>
            <person name="Kataoka E."/>
            <person name="Keightley P.D."/>
            <person name="Kheradpour P."/>
            <person name="Kirkness E.F."/>
            <person name="Koerich L.B."/>
            <person name="Kristiansen K."/>
            <person name="Kudrna D."/>
            <person name="Kulathinal R.J."/>
            <person name="Kumar S."/>
            <person name="Kwok R."/>
            <person name="Lander E."/>
            <person name="Langley C.H."/>
            <person name="Lapoint R."/>
            <person name="Lazzaro B.P."/>
            <person name="Lee S.J."/>
            <person name="Levesque L."/>
            <person name="Li R."/>
            <person name="Lin C.F."/>
            <person name="Lin M.F."/>
            <person name="Lindblad-Toh K."/>
            <person name="Llopart A."/>
            <person name="Long M."/>
            <person name="Low L."/>
            <person name="Lozovsky E."/>
            <person name="Lu J."/>
            <person name="Luo M."/>
            <person name="Machado C.A."/>
            <person name="Makalowski W."/>
            <person name="Marzo M."/>
            <person name="Matsuda M."/>
            <person name="Matzkin L."/>
            <person name="McAllister B."/>
            <person name="McBride C.S."/>
            <person name="McKernan B."/>
            <person name="McKernan K."/>
            <person name="Mendez-Lago M."/>
            <person name="Minx P."/>
            <person name="Mollenhauer M.U."/>
            <person name="Montooth K."/>
            <person name="Mount S.M."/>
            <person name="Mu X."/>
            <person name="Myers E."/>
            <person name="Negre B."/>
            <person name="Newfeld S."/>
            <person name="Nielsen R."/>
            <person name="Noor M.A."/>
            <person name="O'Grady P."/>
            <person name="Pachter L."/>
            <person name="Papaceit M."/>
            <person name="Parisi M.J."/>
            <person name="Parisi M."/>
            <person name="Parts L."/>
            <person name="Pedersen J.S."/>
            <person name="Pesole G."/>
            <person name="Phillippy A.M."/>
            <person name="Ponting C.P."/>
            <person name="Pop M."/>
            <person name="Porcelli D."/>
            <person name="Powell J.R."/>
            <person name="Prohaska S."/>
            <person name="Pruitt K."/>
            <person name="Puig M."/>
            <person name="Quesneville H."/>
            <person name="Ram K.R."/>
            <person name="Rand D."/>
            <person name="Rasmussen M.D."/>
            <person name="Reed L.K."/>
            <person name="Reenan R."/>
            <person name="Reily A."/>
            <person name="Remington K.A."/>
            <person name="Rieger T.T."/>
            <person name="Ritchie M.G."/>
            <person name="Robin C."/>
            <person name="Rogers Y.H."/>
            <person name="Rohde C."/>
            <person name="Rozas J."/>
            <person name="Rubenfield M.J."/>
            <person name="Ruiz A."/>
            <person name="Russo S."/>
            <person name="Salzberg S.L."/>
            <person name="Sanchez-Gracia A."/>
            <person name="Saranga D.J."/>
            <person name="Sato H."/>
            <person name="Schaeffer S.W."/>
            <person name="Schatz M.C."/>
            <person name="Schlenke T."/>
            <person name="Schwartz R."/>
            <person name="Segarra C."/>
            <person name="Singh R.S."/>
            <person name="Sirot L."/>
            <person name="Sirota M."/>
            <person name="Sisneros N.B."/>
            <person name="Smith C.D."/>
            <person name="Smith T.F."/>
            <person name="Spieth J."/>
            <person name="Stage D.E."/>
            <person name="Stark A."/>
            <person name="Stephan W."/>
            <person name="Strausberg R.L."/>
            <person name="Strempel S."/>
            <person name="Sturgill D."/>
            <person name="Sutton G."/>
            <person name="Sutton G.G."/>
            <person name="Tao W."/>
            <person name="Teichmann S."/>
            <person name="Tobari Y.N."/>
            <person name="Tomimura Y."/>
            <person name="Tsolas J.M."/>
            <person name="Valente V.L."/>
            <person name="Venter E."/>
            <person name="Venter J.C."/>
            <person name="Vicario S."/>
            <person name="Vieira F.G."/>
            <person name="Vilella A.J."/>
            <person name="Villasante A."/>
            <person name="Walenz B."/>
            <person name="Wang J."/>
            <person name="Wasserman M."/>
            <person name="Watts T."/>
            <person name="Wilson D."/>
            <person name="Wilson R.K."/>
            <person name="Wing R.A."/>
            <person name="Wolfner M.F."/>
            <person name="Wong A."/>
            <person name="Wong G.K."/>
            <person name="Wu C.I."/>
            <person name="Wu G."/>
            <person name="Yamamoto D."/>
            <person name="Yang H.P."/>
            <person name="Yang S.P."/>
            <person name="Yorke J.A."/>
            <person name="Yoshida K."/>
            <person name="Zdobnov E."/>
            <person name="Zhang P."/>
            <person name="Zhang Y."/>
            <person name="Zimin A.V."/>
            <person name="Baldwin J."/>
            <person name="Abdouelleil A."/>
            <person name="Abdulkadir J."/>
            <person name="Abebe A."/>
            <person name="Abera B."/>
            <person name="Abreu J."/>
            <person name="Acer S.C."/>
            <person name="Aftuck L."/>
            <person name="Alexander A."/>
            <person name="An P."/>
            <person name="Anderson E."/>
            <person name="Anderson S."/>
            <person name="Arachi H."/>
            <person name="Azer M."/>
            <person name="Bachantsang P."/>
            <person name="Barry A."/>
            <person name="Bayul T."/>
            <person name="Berlin A."/>
            <person name="Bessette D."/>
            <person name="Bloom T."/>
            <person name="Blye J."/>
            <person name="Boguslavskiy L."/>
            <person name="Bonnet C."/>
            <person name="Boukhgalter B."/>
            <person name="Bourzgui I."/>
            <person name="Brown A."/>
            <person name="Cahill P."/>
            <person name="Channer S."/>
            <person name="Cheshatsang Y."/>
            <person name="Chuda L."/>
            <person name="Citroen M."/>
            <person name="Collymore A."/>
            <person name="Cooke P."/>
            <person name="Costello M."/>
            <person name="D'Aco K."/>
            <person name="Daza R."/>
            <person name="De Haan G."/>
            <person name="DeGray S."/>
            <person name="DeMaso C."/>
            <person name="Dhargay N."/>
            <person name="Dooley K."/>
            <person name="Dooley E."/>
            <person name="Doricent M."/>
            <person name="Dorje P."/>
            <person name="Dorjee K."/>
            <person name="Dupes A."/>
            <person name="Elong R."/>
            <person name="Falk J."/>
            <person name="Farina A."/>
            <person name="Faro S."/>
            <person name="Ferguson D."/>
            <person name="Fisher S."/>
            <person name="Foley C.D."/>
            <person name="Franke A."/>
            <person name="Friedrich D."/>
            <person name="Gadbois L."/>
            <person name="Gearin G."/>
            <person name="Gearin C.R."/>
            <person name="Giannoukos G."/>
            <person name="Goode T."/>
            <person name="Graham J."/>
            <person name="Grandbois E."/>
            <person name="Grewal S."/>
            <person name="Gyaltsen K."/>
            <person name="Hafez N."/>
            <person name="Hagos B."/>
            <person name="Hall J."/>
            <person name="Henson C."/>
            <person name="Hollinger A."/>
            <person name="Honan T."/>
            <person name="Huard M.D."/>
            <person name="Hughes L."/>
            <person name="Hurhula B."/>
            <person name="Husby M.E."/>
            <person name="Kamat A."/>
            <person name="Kanga B."/>
            <person name="Kashin S."/>
            <person name="Khazanovich D."/>
            <person name="Kisner P."/>
            <person name="Lance K."/>
            <person name="Lara M."/>
            <person name="Lee W."/>
            <person name="Lennon N."/>
            <person name="Letendre F."/>
            <person name="LeVine R."/>
            <person name="Lipovsky A."/>
            <person name="Liu X."/>
            <person name="Liu J."/>
            <person name="Liu S."/>
            <person name="Lokyitsang T."/>
            <person name="Lokyitsang Y."/>
            <person name="Lubonja R."/>
            <person name="Lui A."/>
            <person name="MacDonald P."/>
            <person name="Magnisalis V."/>
            <person name="Maru K."/>
            <person name="Matthews C."/>
            <person name="McCusker W."/>
            <person name="McDonough S."/>
            <person name="Mehta T."/>
            <person name="Meldrim J."/>
            <person name="Meneus L."/>
            <person name="Mihai O."/>
            <person name="Mihalev A."/>
            <person name="Mihova T."/>
            <person name="Mittelman R."/>
            <person name="Mlenga V."/>
            <person name="Montmayeur A."/>
            <person name="Mulrain L."/>
            <person name="Navidi A."/>
            <person name="Naylor J."/>
            <person name="Negash T."/>
            <person name="Nguyen T."/>
            <person name="Nguyen N."/>
            <person name="Nicol R."/>
            <person name="Norbu C."/>
            <person name="Norbu N."/>
            <person name="Novod N."/>
            <person name="O'Neill B."/>
            <person name="Osman S."/>
            <person name="Markiewicz E."/>
            <person name="Oyono O.L."/>
            <person name="Patti C."/>
            <person name="Phunkhang P."/>
            <person name="Pierre F."/>
            <person name="Priest M."/>
            <person name="Raghuraman S."/>
            <person name="Rege F."/>
            <person name="Reyes R."/>
            <person name="Rise C."/>
            <person name="Rogov P."/>
            <person name="Ross K."/>
            <person name="Ryan E."/>
            <person name="Settipalli S."/>
            <person name="Shea T."/>
            <person name="Sherpa N."/>
            <person name="Shi L."/>
            <person name="Shih D."/>
            <person name="Sparrow T."/>
            <person name="Spaulding J."/>
            <person name="Stalker J."/>
            <person name="Stange-Thomann N."/>
            <person name="Stavropoulos S."/>
            <person name="Stone C."/>
            <person name="Strader C."/>
            <person name="Tesfaye S."/>
            <person name="Thomson T."/>
            <person name="Thoulutsang Y."/>
            <person name="Thoulutsang D."/>
            <person name="Topham K."/>
            <person name="Topping I."/>
            <person name="Tsamla T."/>
            <person name="Vassiliev H."/>
            <person name="Vo A."/>
            <person name="Wangchuk T."/>
            <person name="Wangdi T."/>
            <person name="Weiand M."/>
            <person name="Wilkinson J."/>
            <person name="Wilson A."/>
            <person name="Yadav S."/>
            <person name="Young G."/>
            <person name="Yu Q."/>
            <person name="Zembek L."/>
            <person name="Zhong D."/>
            <person name="Zimmer A."/>
            <person name="Zwirko Z."/>
            <person name="Jaffe D.B."/>
            <person name="Alvarez P."/>
            <person name="Brockman W."/>
            <person name="Butler J."/>
            <person name="Chin C."/>
            <person name="Gnerre S."/>
            <person name="Grabherr M."/>
            <person name="Kleber M."/>
            <person name="Mauceli E."/>
            <person name="MacCallum I."/>
        </authorList>
    </citation>
    <scope>NUCLEOTIDE SEQUENCE [LARGE SCALE GENOMIC DNA]</scope>
    <source>
        <strain evidence="2">MSH-3 / Tucson 14011-0111.49</strain>
    </source>
</reference>
<evidence type="ECO:0000313" key="2">
    <source>
        <dbReference type="Proteomes" id="UP000008744"/>
    </source>
</evidence>
<gene>
    <name evidence="1" type="primary">Dper\GL26734</name>
    <name evidence="1" type="ORF">Dper_GL26734</name>
</gene>
<dbReference type="AlphaFoldDB" id="B4H2T1"/>
<keyword evidence="2" id="KW-1185">Reference proteome</keyword>
<protein>
    <submittedName>
        <fullName evidence="1">GL26734</fullName>
    </submittedName>
</protein>
<accession>B4H2T1</accession>
<dbReference type="Proteomes" id="UP000008744">
    <property type="component" value="Unassembled WGS sequence"/>
</dbReference>
<dbReference type="HOGENOM" id="CLU_2944140_0_0_1"/>
<dbReference type="EMBL" id="CH479204">
    <property type="protein sequence ID" value="EDW30648.1"/>
    <property type="molecule type" value="Genomic_DNA"/>
</dbReference>
<dbReference type="OMA" id="VWDLEVS"/>
<name>B4H2T1_DROPE</name>
<evidence type="ECO:0000313" key="1">
    <source>
        <dbReference type="EMBL" id="EDW30648.1"/>
    </source>
</evidence>
<sequence length="60" mass="6820">MNIHVNPIKEFFEGCDSLFALETAPWNGLCTTSQEHTICVWDLEVSTKTTPGSWDETLKF</sequence>
<organism evidence="2">
    <name type="scientific">Drosophila persimilis</name>
    <name type="common">Fruit fly</name>
    <dbReference type="NCBI Taxonomy" id="7234"/>
    <lineage>
        <taxon>Eukaryota</taxon>
        <taxon>Metazoa</taxon>
        <taxon>Ecdysozoa</taxon>
        <taxon>Arthropoda</taxon>
        <taxon>Hexapoda</taxon>
        <taxon>Insecta</taxon>
        <taxon>Pterygota</taxon>
        <taxon>Neoptera</taxon>
        <taxon>Endopterygota</taxon>
        <taxon>Diptera</taxon>
        <taxon>Brachycera</taxon>
        <taxon>Muscomorpha</taxon>
        <taxon>Ephydroidea</taxon>
        <taxon>Drosophilidae</taxon>
        <taxon>Drosophila</taxon>
        <taxon>Sophophora</taxon>
    </lineage>
</organism>